<evidence type="ECO:0000313" key="5">
    <source>
        <dbReference type="EMBL" id="ONN44158.1"/>
    </source>
</evidence>
<evidence type="ECO:0000313" key="9">
    <source>
        <dbReference type="Proteomes" id="UP000195024"/>
    </source>
</evidence>
<evidence type="ECO:0000313" key="12">
    <source>
        <dbReference type="Proteomes" id="UP000509460"/>
    </source>
</evidence>
<feature type="transmembrane region" description="Helical" evidence="1">
    <location>
        <begin position="20"/>
        <end position="38"/>
    </location>
</feature>
<evidence type="ECO:0000256" key="1">
    <source>
        <dbReference type="SAM" id="Phobius"/>
    </source>
</evidence>
<evidence type="ECO:0000313" key="7">
    <source>
        <dbReference type="EMBL" id="PTO34441.1"/>
    </source>
</evidence>
<keyword evidence="11" id="KW-1185">Reference proteome</keyword>
<dbReference type="GeneID" id="60999219"/>
<organism evidence="5 8">
    <name type="scientific">Enterococcus mundtii</name>
    <dbReference type="NCBI Taxonomy" id="53346"/>
    <lineage>
        <taxon>Bacteria</taxon>
        <taxon>Bacillati</taxon>
        <taxon>Bacillota</taxon>
        <taxon>Bacilli</taxon>
        <taxon>Lactobacillales</taxon>
        <taxon>Enterococcaceae</taxon>
        <taxon>Enterococcus</taxon>
    </lineage>
</organism>
<accession>A0A1A6G6I4</accession>
<evidence type="ECO:0000313" key="13">
    <source>
        <dbReference type="Proteomes" id="UP000557857"/>
    </source>
</evidence>
<reference evidence="6 9" key="2">
    <citation type="submission" date="2017-05" db="EMBL/GenBank/DDBJ databases">
        <title>The Genome Sequence of Enterococcus mundtii 6B1_DIV0119.</title>
        <authorList>
            <consortium name="The Broad Institute Genomics Platform"/>
            <consortium name="The Broad Institute Genomic Center for Infectious Diseases"/>
            <person name="Earl A."/>
            <person name="Manson A."/>
            <person name="Schwartman J."/>
            <person name="Gilmore M."/>
            <person name="Abouelleil A."/>
            <person name="Cao P."/>
            <person name="Chapman S."/>
            <person name="Cusick C."/>
            <person name="Shea T."/>
            <person name="Young S."/>
            <person name="Neafsey D."/>
            <person name="Nusbaum C."/>
            <person name="Birren B."/>
        </authorList>
    </citation>
    <scope>NUCLEOTIDE SEQUENCE [LARGE SCALE GENOMIC DNA]</scope>
    <source>
        <strain evidence="6 9">6B1_DIV0119</strain>
    </source>
</reference>
<dbReference type="EMBL" id="PYGR01000063">
    <property type="protein sequence ID" value="PTO34441.1"/>
    <property type="molecule type" value="Genomic_DNA"/>
</dbReference>
<dbReference type="EMBL" id="MSTR01000003">
    <property type="protein sequence ID" value="ONN44158.1"/>
    <property type="molecule type" value="Genomic_DNA"/>
</dbReference>
<dbReference type="EMBL" id="JABCAG010000048">
    <property type="protein sequence ID" value="NMP59374.1"/>
    <property type="molecule type" value="Genomic_DNA"/>
</dbReference>
<protein>
    <recommendedName>
        <fullName evidence="14">Permease</fullName>
    </recommendedName>
</protein>
<sequence length="78" mass="8470">MNNNQQLLQDVFNLISRFTMVGGGLWIIWGTVILAGALKDKNGPQLQQGIWQVVGGALILVAAVWFVTAFDVGSLLSR</sequence>
<dbReference type="RefSeq" id="WP_010735554.1">
    <property type="nucleotide sequence ID" value="NZ_AP019810.1"/>
</dbReference>
<dbReference type="Proteomes" id="UP000189299">
    <property type="component" value="Unassembled WGS sequence"/>
</dbReference>
<dbReference type="EMBL" id="AP019810">
    <property type="protein sequence ID" value="BBM16149.1"/>
    <property type="molecule type" value="Genomic_DNA"/>
</dbReference>
<dbReference type="OrthoDB" id="2187082at2"/>
<dbReference type="Proteomes" id="UP000244022">
    <property type="component" value="Unassembled WGS sequence"/>
</dbReference>
<evidence type="ECO:0008006" key="14">
    <source>
        <dbReference type="Google" id="ProtNLM"/>
    </source>
</evidence>
<dbReference type="Proteomes" id="UP000195024">
    <property type="component" value="Unassembled WGS sequence"/>
</dbReference>
<reference evidence="7 10" key="3">
    <citation type="submission" date="2018-03" db="EMBL/GenBank/DDBJ databases">
        <title>Draft genome sequences of four Enterococcus mundtii strains isolated from beef slaughterhouses in Kenya.</title>
        <authorList>
            <person name="Wambui J."/>
            <person name="Stevens M."/>
            <person name="Njage P."/>
            <person name="Stephan R."/>
            <person name="Tasara T."/>
        </authorList>
    </citation>
    <scope>NUCLEOTIDE SEQUENCE [LARGE SCALE GENOMIC DNA]</scope>
    <source>
        <strain evidence="7 10">H18-EM</strain>
    </source>
</reference>
<dbReference type="EMBL" id="BJWA01000032">
    <property type="protein sequence ID" value="GEL81690.1"/>
    <property type="molecule type" value="Genomic_DNA"/>
</dbReference>
<reference evidence="5 8" key="1">
    <citation type="submission" date="2016-12" db="EMBL/GenBank/DDBJ databases">
        <authorList>
            <person name="Song W.-J."/>
            <person name="Kurnit D.M."/>
        </authorList>
    </citation>
    <scope>NUCLEOTIDE SEQUENCE [LARGE SCALE GENOMIC DNA]</scope>
    <source>
        <strain evidence="5 8">CGB1038-1_S1</strain>
    </source>
</reference>
<dbReference type="Proteomes" id="UP000509460">
    <property type="component" value="Chromosome"/>
</dbReference>
<proteinExistence type="predicted"/>
<keyword evidence="1" id="KW-1133">Transmembrane helix</keyword>
<gene>
    <name evidence="6" type="ORF">A5802_000920</name>
    <name evidence="5" type="ORF">BTN92_04815</name>
    <name evidence="7" type="ORF">C6N14_12140</name>
    <name evidence="2" type="ORF">EM151A_2989</name>
    <name evidence="3" type="ORF">EMU01_28340</name>
    <name evidence="4" type="ORF">HI921_13040</name>
</gene>
<keyword evidence="1" id="KW-0472">Membrane</keyword>
<evidence type="ECO:0000313" key="10">
    <source>
        <dbReference type="Proteomes" id="UP000244022"/>
    </source>
</evidence>
<evidence type="ECO:0000313" key="8">
    <source>
        <dbReference type="Proteomes" id="UP000189299"/>
    </source>
</evidence>
<evidence type="ECO:0000313" key="4">
    <source>
        <dbReference type="EMBL" id="NMP59374.1"/>
    </source>
</evidence>
<reference evidence="3 11" key="5">
    <citation type="submission" date="2019-07" db="EMBL/GenBank/DDBJ databases">
        <title>Whole genome shotgun sequence of Enterococcus mundtii NBRC 100490.</title>
        <authorList>
            <person name="Hosoyama A."/>
            <person name="Uohara A."/>
            <person name="Ohji S."/>
            <person name="Ichikawa N."/>
        </authorList>
    </citation>
    <scope>NUCLEOTIDE SEQUENCE [LARGE SCALE GENOMIC DNA]</scope>
    <source>
        <strain evidence="3 11">NBRC 100490</strain>
    </source>
</reference>
<dbReference type="AlphaFoldDB" id="A0A1A6G6I4"/>
<name>A0A1A6G6I4_ENTMU</name>
<reference evidence="4 13" key="6">
    <citation type="submission" date="2020-04" db="EMBL/GenBank/DDBJ databases">
        <authorList>
            <person name="Abaymova A."/>
            <person name="Teymurazov M."/>
            <person name="Tazyna O."/>
            <person name="Chatushin Y."/>
            <person name="Svetoch E."/>
            <person name="Pereligyn V."/>
            <person name="Pohylenko V."/>
            <person name="Platonov M."/>
            <person name="Kartsev N."/>
            <person name="Skryabin Y."/>
            <person name="Sizova A."/>
            <person name="Solomentsev V."/>
            <person name="Kislichkina A."/>
            <person name="Bogun A."/>
        </authorList>
    </citation>
    <scope>NUCLEOTIDE SEQUENCE [LARGE SCALE GENOMIC DNA]</scope>
    <source>
        <strain evidence="4">SCPM-O-B-8398</strain>
        <strain evidence="13">SCPM-O-B-8398 (E28)</strain>
    </source>
</reference>
<dbReference type="Proteomes" id="UP000557857">
    <property type="component" value="Unassembled WGS sequence"/>
</dbReference>
<evidence type="ECO:0000313" key="2">
    <source>
        <dbReference type="EMBL" id="BBM16149.1"/>
    </source>
</evidence>
<dbReference type="Proteomes" id="UP000321175">
    <property type="component" value="Unassembled WGS sequence"/>
</dbReference>
<keyword evidence="1" id="KW-0812">Transmembrane</keyword>
<evidence type="ECO:0000313" key="11">
    <source>
        <dbReference type="Proteomes" id="UP000321175"/>
    </source>
</evidence>
<evidence type="ECO:0000313" key="3">
    <source>
        <dbReference type="EMBL" id="GEL81690.1"/>
    </source>
</evidence>
<dbReference type="EMBL" id="NGMS01000001">
    <property type="protein sequence ID" value="OTP27185.1"/>
    <property type="molecule type" value="Genomic_DNA"/>
</dbReference>
<feature type="transmembrane region" description="Helical" evidence="1">
    <location>
        <begin position="50"/>
        <end position="70"/>
    </location>
</feature>
<reference evidence="2 12" key="4">
    <citation type="submission" date="2019-07" db="EMBL/GenBank/DDBJ databases">
        <title>antibiotic susceptibility of plant-derived lactic acid bacteria.</title>
        <authorList>
            <person name="Sugiyama M."/>
            <person name="Noda M."/>
        </authorList>
    </citation>
    <scope>NUCLEOTIDE SEQUENCE [LARGE SCALE GENOMIC DNA]</scope>
    <source>
        <strain evidence="2 12">15-1A</strain>
    </source>
</reference>
<evidence type="ECO:0000313" key="6">
    <source>
        <dbReference type="EMBL" id="OTP27185.1"/>
    </source>
</evidence>
<dbReference type="STRING" id="53346.A5802_000920"/>